<evidence type="ECO:0000313" key="3">
    <source>
        <dbReference type="EMBL" id="KAJ7959121.1"/>
    </source>
</evidence>
<dbReference type="InterPro" id="IPR041577">
    <property type="entry name" value="RT_RNaseH_2"/>
</dbReference>
<protein>
    <submittedName>
        <fullName evidence="3">RNA-directed DNA polymerase like</fullName>
    </submittedName>
</protein>
<accession>A0AAD7LJ60</accession>
<keyword evidence="4" id="KW-1185">Reference proteome</keyword>
<evidence type="ECO:0000259" key="1">
    <source>
        <dbReference type="Pfam" id="PF17919"/>
    </source>
</evidence>
<keyword evidence="3" id="KW-0808">Transferase</keyword>
<dbReference type="GO" id="GO:0003964">
    <property type="term" value="F:RNA-directed DNA polymerase activity"/>
    <property type="evidence" value="ECO:0007669"/>
    <property type="project" value="UniProtKB-KW"/>
</dbReference>
<dbReference type="Proteomes" id="UP001163823">
    <property type="component" value="Chromosome 8"/>
</dbReference>
<feature type="domain" description="Tf2-1-like SH3-like" evidence="2">
    <location>
        <begin position="106"/>
        <end position="168"/>
    </location>
</feature>
<dbReference type="Gene3D" id="3.30.70.270">
    <property type="match status" value="1"/>
</dbReference>
<evidence type="ECO:0000259" key="2">
    <source>
        <dbReference type="Pfam" id="PF24626"/>
    </source>
</evidence>
<comment type="caution">
    <text evidence="3">The sequence shown here is derived from an EMBL/GenBank/DDBJ whole genome shotgun (WGS) entry which is preliminary data.</text>
</comment>
<proteinExistence type="predicted"/>
<name>A0AAD7LJ60_QUISA</name>
<dbReference type="InterPro" id="IPR043502">
    <property type="entry name" value="DNA/RNA_pol_sf"/>
</dbReference>
<dbReference type="PANTHER" id="PTHR35046:SF18">
    <property type="entry name" value="RNA-DIRECTED DNA POLYMERASE"/>
    <property type="match status" value="1"/>
</dbReference>
<dbReference type="InterPro" id="IPR043128">
    <property type="entry name" value="Rev_trsase/Diguanyl_cyclase"/>
</dbReference>
<feature type="domain" description="Reverse transcriptase/retrotransposon-derived protein RNase H-like" evidence="1">
    <location>
        <begin position="15"/>
        <end position="99"/>
    </location>
</feature>
<gene>
    <name evidence="3" type="ORF">O6P43_019741</name>
</gene>
<sequence>MVPITNCLKKGKFDWNKEAERSFVLIKEKLCTAPVLALPDFEALFEVEYDASGIGIGAVLSQNNKPVTFFSEKLSESRRKWSTYDKKFYAIVRTLRHRRTQSFEEGDMVMVFLKKERFPIGTYNKLKPEKYGPYEVLRKINDNAYVVDLLEEMGISRTFNLADLYKFHAKEEPLYPDINSRMSSFQMEETDA</sequence>
<evidence type="ECO:0000313" key="4">
    <source>
        <dbReference type="Proteomes" id="UP001163823"/>
    </source>
</evidence>
<dbReference type="InterPro" id="IPR056924">
    <property type="entry name" value="SH3_Tf2-1"/>
</dbReference>
<keyword evidence="3" id="KW-0695">RNA-directed DNA polymerase</keyword>
<dbReference type="Pfam" id="PF17919">
    <property type="entry name" value="RT_RNaseH_2"/>
    <property type="match status" value="1"/>
</dbReference>
<keyword evidence="3" id="KW-0548">Nucleotidyltransferase</keyword>
<dbReference type="SUPFAM" id="SSF56672">
    <property type="entry name" value="DNA/RNA polymerases"/>
    <property type="match status" value="1"/>
</dbReference>
<reference evidence="3" key="1">
    <citation type="journal article" date="2023" name="Science">
        <title>Elucidation of the pathway for biosynthesis of saponin adjuvants from the soapbark tree.</title>
        <authorList>
            <person name="Reed J."/>
            <person name="Orme A."/>
            <person name="El-Demerdash A."/>
            <person name="Owen C."/>
            <person name="Martin L.B.B."/>
            <person name="Misra R.C."/>
            <person name="Kikuchi S."/>
            <person name="Rejzek M."/>
            <person name="Martin A.C."/>
            <person name="Harkess A."/>
            <person name="Leebens-Mack J."/>
            <person name="Louveau T."/>
            <person name="Stephenson M.J."/>
            <person name="Osbourn A."/>
        </authorList>
    </citation>
    <scope>NUCLEOTIDE SEQUENCE</scope>
    <source>
        <strain evidence="3">S10</strain>
    </source>
</reference>
<dbReference type="EMBL" id="JARAOO010000008">
    <property type="protein sequence ID" value="KAJ7959121.1"/>
    <property type="molecule type" value="Genomic_DNA"/>
</dbReference>
<dbReference type="Pfam" id="PF24626">
    <property type="entry name" value="SH3_Tf2-1"/>
    <property type="match status" value="1"/>
</dbReference>
<dbReference type="KEGG" id="qsa:O6P43_019741"/>
<dbReference type="AlphaFoldDB" id="A0AAD7LJ60"/>
<dbReference type="PANTHER" id="PTHR35046">
    <property type="entry name" value="ZINC KNUCKLE (CCHC-TYPE) FAMILY PROTEIN"/>
    <property type="match status" value="1"/>
</dbReference>
<organism evidence="3 4">
    <name type="scientific">Quillaja saponaria</name>
    <name type="common">Soap bark tree</name>
    <dbReference type="NCBI Taxonomy" id="32244"/>
    <lineage>
        <taxon>Eukaryota</taxon>
        <taxon>Viridiplantae</taxon>
        <taxon>Streptophyta</taxon>
        <taxon>Embryophyta</taxon>
        <taxon>Tracheophyta</taxon>
        <taxon>Spermatophyta</taxon>
        <taxon>Magnoliopsida</taxon>
        <taxon>eudicotyledons</taxon>
        <taxon>Gunneridae</taxon>
        <taxon>Pentapetalae</taxon>
        <taxon>rosids</taxon>
        <taxon>fabids</taxon>
        <taxon>Fabales</taxon>
        <taxon>Quillajaceae</taxon>
        <taxon>Quillaja</taxon>
    </lineage>
</organism>